<evidence type="ECO:0000313" key="1">
    <source>
        <dbReference type="EMBL" id="KAJ9050237.1"/>
    </source>
</evidence>
<gene>
    <name evidence="1" type="ORF">DSO57_1016381</name>
</gene>
<keyword evidence="2" id="KW-1185">Reference proteome</keyword>
<accession>A0ACC2RJK6</accession>
<sequence>MNSLTRAVFALATLSAVLAEPTELTGLTPNWVPLFLGAILVVVGLMFLFAGKCLIHIIASIAGALLLGGGALYAMQTIQKSTQFTLLSTLVVLIAAIAGGLIGMCLVSLSIAILGGFVGICLTKLLTSTGLLPTNVAWIVGAILVSGMFILAYFATDFIIIAFTSVSGAFAVMFGLDFYINTGFRGFVSSFTTSTPDNTVTIMLVSTVILAAIGCLSQFGYNRVRY</sequence>
<dbReference type="EMBL" id="QTSX02007166">
    <property type="protein sequence ID" value="KAJ9050237.1"/>
    <property type="molecule type" value="Genomic_DNA"/>
</dbReference>
<dbReference type="Proteomes" id="UP001165960">
    <property type="component" value="Unassembled WGS sequence"/>
</dbReference>
<comment type="caution">
    <text evidence="1">The sequence shown here is derived from an EMBL/GenBank/DDBJ whole genome shotgun (WGS) entry which is preliminary data.</text>
</comment>
<name>A0ACC2RJK6_9FUNG</name>
<protein>
    <submittedName>
        <fullName evidence="1">Uncharacterized protein</fullName>
    </submittedName>
</protein>
<organism evidence="1 2">
    <name type="scientific">Entomophthora muscae</name>
    <dbReference type="NCBI Taxonomy" id="34485"/>
    <lineage>
        <taxon>Eukaryota</taxon>
        <taxon>Fungi</taxon>
        <taxon>Fungi incertae sedis</taxon>
        <taxon>Zoopagomycota</taxon>
        <taxon>Entomophthoromycotina</taxon>
        <taxon>Entomophthoromycetes</taxon>
        <taxon>Entomophthorales</taxon>
        <taxon>Entomophthoraceae</taxon>
        <taxon>Entomophthora</taxon>
    </lineage>
</organism>
<evidence type="ECO:0000313" key="2">
    <source>
        <dbReference type="Proteomes" id="UP001165960"/>
    </source>
</evidence>
<proteinExistence type="predicted"/>
<reference evidence="1" key="1">
    <citation type="submission" date="2022-04" db="EMBL/GenBank/DDBJ databases">
        <title>Genome of the entomopathogenic fungus Entomophthora muscae.</title>
        <authorList>
            <person name="Elya C."/>
            <person name="Lovett B.R."/>
            <person name="Lee E."/>
            <person name="Macias A.M."/>
            <person name="Hajek A.E."/>
            <person name="De Bivort B.L."/>
            <person name="Kasson M.T."/>
            <person name="De Fine Licht H.H."/>
            <person name="Stajich J.E."/>
        </authorList>
    </citation>
    <scope>NUCLEOTIDE SEQUENCE</scope>
    <source>
        <strain evidence="1">Berkeley</strain>
    </source>
</reference>